<comment type="caution">
    <text evidence="2">The sequence shown here is derived from an EMBL/GenBank/DDBJ whole genome shotgun (WGS) entry which is preliminary data.</text>
</comment>
<reference evidence="2 3" key="1">
    <citation type="journal article" date="2018" name="G3 (Bethesda)">
        <title>Phylogenetic and Phylogenomic Definition of Rhizopus Species.</title>
        <authorList>
            <person name="Gryganskyi A.P."/>
            <person name="Golan J."/>
            <person name="Dolatabadi S."/>
            <person name="Mondo S."/>
            <person name="Robb S."/>
            <person name="Idnurm A."/>
            <person name="Muszewska A."/>
            <person name="Steczkiewicz K."/>
            <person name="Masonjones S."/>
            <person name="Liao H.L."/>
            <person name="Gajdeczka M.T."/>
            <person name="Anike F."/>
            <person name="Vuek A."/>
            <person name="Anishchenko I.M."/>
            <person name="Voigt K."/>
            <person name="de Hoog G.S."/>
            <person name="Smith M.E."/>
            <person name="Heitman J."/>
            <person name="Vilgalys R."/>
            <person name="Stajich J.E."/>
        </authorList>
    </citation>
    <scope>NUCLEOTIDE SEQUENCE [LARGE SCALE GENOMIC DNA]</scope>
    <source>
        <strain evidence="2 3">CBS 357.93</strain>
    </source>
</reference>
<proteinExistence type="predicted"/>
<keyword evidence="3" id="KW-1185">Reference proteome</keyword>
<feature type="transmembrane region" description="Helical" evidence="1">
    <location>
        <begin position="90"/>
        <end position="112"/>
    </location>
</feature>
<dbReference type="STRING" id="86630.A0A367J3U8"/>
<organism evidence="2 3">
    <name type="scientific">Rhizopus azygosporus</name>
    <name type="common">Rhizopus microsporus var. azygosporus</name>
    <dbReference type="NCBI Taxonomy" id="86630"/>
    <lineage>
        <taxon>Eukaryota</taxon>
        <taxon>Fungi</taxon>
        <taxon>Fungi incertae sedis</taxon>
        <taxon>Mucoromycota</taxon>
        <taxon>Mucoromycotina</taxon>
        <taxon>Mucoromycetes</taxon>
        <taxon>Mucorales</taxon>
        <taxon>Mucorineae</taxon>
        <taxon>Rhizopodaceae</taxon>
        <taxon>Rhizopus</taxon>
    </lineage>
</organism>
<evidence type="ECO:0000313" key="2">
    <source>
        <dbReference type="EMBL" id="RCH84595.1"/>
    </source>
</evidence>
<dbReference type="AlphaFoldDB" id="A0A367J3U8"/>
<evidence type="ECO:0000313" key="3">
    <source>
        <dbReference type="Proteomes" id="UP000252139"/>
    </source>
</evidence>
<dbReference type="PANTHER" id="PTHR34391">
    <property type="entry name" value="UPF0658 GOLGI APPARATUS MEMBRANE PROTEIN C1952.10C-RELATED"/>
    <property type="match status" value="1"/>
</dbReference>
<dbReference type="InterPro" id="IPR040410">
    <property type="entry name" value="UPF0658_Golgi"/>
</dbReference>
<feature type="non-terminal residue" evidence="2">
    <location>
        <position position="1"/>
    </location>
</feature>
<gene>
    <name evidence="2" type="ORF">CU097_000754</name>
</gene>
<feature type="transmembrane region" description="Helical" evidence="1">
    <location>
        <begin position="118"/>
        <end position="146"/>
    </location>
</feature>
<dbReference type="EMBL" id="PJQL01002324">
    <property type="protein sequence ID" value="RCH84595.1"/>
    <property type="molecule type" value="Genomic_DNA"/>
</dbReference>
<keyword evidence="1" id="KW-0472">Membrane</keyword>
<keyword evidence="1" id="KW-1133">Transmembrane helix</keyword>
<protein>
    <submittedName>
        <fullName evidence="2">Uncharacterized protein</fullName>
    </submittedName>
</protein>
<accession>A0A367J3U8</accession>
<dbReference type="OrthoDB" id="2448307at2759"/>
<dbReference type="GO" id="GO:0005794">
    <property type="term" value="C:Golgi apparatus"/>
    <property type="evidence" value="ECO:0007669"/>
    <property type="project" value="TreeGrafter"/>
</dbReference>
<feature type="transmembrane region" description="Helical" evidence="1">
    <location>
        <begin position="27"/>
        <end position="52"/>
    </location>
</feature>
<name>A0A367J3U8_RHIAZ</name>
<feature type="transmembrane region" description="Helical" evidence="1">
    <location>
        <begin position="58"/>
        <end position="78"/>
    </location>
</feature>
<keyword evidence="1" id="KW-0812">Transmembrane</keyword>
<dbReference type="Proteomes" id="UP000252139">
    <property type="component" value="Unassembled WGS sequence"/>
</dbReference>
<dbReference type="PANTHER" id="PTHR34391:SF1">
    <property type="entry name" value="UPF0658 GOLGI APPARATUS MEMBRANE PROTEIN C1952.10C-RELATED"/>
    <property type="match status" value="1"/>
</dbReference>
<sequence length="179" mass="20891">TKEFGWKIYKKIGADISIQRMYRTVQFFVLALKIDIFIEFLVSVFYLIQFALKQGFHTWHLFLFIVITALMLPMLYFGRYAVASENPYQMMIFVFFQVCIVIQLVLIGIEAMQPGDYWYIWICFVILGGILAIVSAVLGLVCMTHFGKGLKPYIQRGENKEKVADNTQRNDQSWTIDEE</sequence>
<evidence type="ECO:0000256" key="1">
    <source>
        <dbReference type="SAM" id="Phobius"/>
    </source>
</evidence>